<keyword evidence="2 3" id="KW-0378">Hydrolase</keyword>
<dbReference type="InterPro" id="IPR050792">
    <property type="entry name" value="ADP-ribosylglycohydrolase"/>
</dbReference>
<proteinExistence type="inferred from homology"/>
<dbReference type="EMBL" id="JAGGLG010000006">
    <property type="protein sequence ID" value="MBP2017668.1"/>
    <property type="molecule type" value="Genomic_DNA"/>
</dbReference>
<evidence type="ECO:0000256" key="2">
    <source>
        <dbReference type="ARBA" id="ARBA00022801"/>
    </source>
</evidence>
<keyword evidence="3" id="KW-0326">Glycosidase</keyword>
<evidence type="ECO:0000313" key="4">
    <source>
        <dbReference type="Proteomes" id="UP001519289"/>
    </source>
</evidence>
<dbReference type="Pfam" id="PF03747">
    <property type="entry name" value="ADP_ribosyl_GH"/>
    <property type="match status" value="1"/>
</dbReference>
<dbReference type="GO" id="GO:0047407">
    <property type="term" value="F:ADP-ribosyl-[dinitrogen reductase] hydrolase activity"/>
    <property type="evidence" value="ECO:0007669"/>
    <property type="project" value="UniProtKB-EC"/>
</dbReference>
<protein>
    <submittedName>
        <fullName evidence="3">ADP-ribosyl-[dinitrogen reductase] hydrolase</fullName>
        <ecNumber evidence="3">3.2.2.24</ecNumber>
    </submittedName>
</protein>
<name>A0ABS4JQ47_9FIRM</name>
<reference evidence="3 4" key="1">
    <citation type="submission" date="2021-03" db="EMBL/GenBank/DDBJ databases">
        <title>Genomic Encyclopedia of Type Strains, Phase IV (KMG-IV): sequencing the most valuable type-strain genomes for metagenomic binning, comparative biology and taxonomic classification.</title>
        <authorList>
            <person name="Goeker M."/>
        </authorList>
    </citation>
    <scope>NUCLEOTIDE SEQUENCE [LARGE SCALE GENOMIC DNA]</scope>
    <source>
        <strain evidence="3 4">DSM 27138</strain>
    </source>
</reference>
<accession>A0ABS4JQ47</accession>
<dbReference type="RefSeq" id="WP_209465804.1">
    <property type="nucleotide sequence ID" value="NZ_JAGGLG010000006.1"/>
</dbReference>
<evidence type="ECO:0000256" key="1">
    <source>
        <dbReference type="ARBA" id="ARBA00010702"/>
    </source>
</evidence>
<gene>
    <name evidence="3" type="ORF">J2Z79_001053</name>
</gene>
<comment type="caution">
    <text evidence="3">The sequence shown here is derived from an EMBL/GenBank/DDBJ whole genome shotgun (WGS) entry which is preliminary data.</text>
</comment>
<organism evidence="3 4">
    <name type="scientific">Symbiobacterium terraclitae</name>
    <dbReference type="NCBI Taxonomy" id="557451"/>
    <lineage>
        <taxon>Bacteria</taxon>
        <taxon>Bacillati</taxon>
        <taxon>Bacillota</taxon>
        <taxon>Clostridia</taxon>
        <taxon>Eubacteriales</taxon>
        <taxon>Symbiobacteriaceae</taxon>
        <taxon>Symbiobacterium</taxon>
    </lineage>
</organism>
<dbReference type="SUPFAM" id="SSF101478">
    <property type="entry name" value="ADP-ribosylglycohydrolase"/>
    <property type="match status" value="1"/>
</dbReference>
<sequence>MDWHLRVLEALRASRTDWDEPPDWRAVLALYEGLGPAEAGELDRTLVSMIDIGYRNPHADRELQPFEQVSAGLPSGMAPEDLLCLEAAVLAAAERGLSDAYFPFLRLLSLPAWHVVGSRLTWLHREGFAAQRALGLTRAGRGLGALLGLAVGDALGCTVEFMDRDAIRRRFPDGHREILGGGPFGFPAGSWTDDTAMAVAVGRGIVESPADPVDAVGRHFVTWLESDPPDVGSTCRMAIAAFRRLGSWEAASNHVAAELGQWAGGNGALMRTLPAALAYGPDPGPAIRIGRMTHPHPESDAAIAIYHRTVDALLDGAAPAEALSAGLAPLPGAEPAVDAAIGALARRLEGLRDRPAERVRAGGYVVETLEAALWAFLRTDSLEECVTAAVNLGDDADTVGAVAGGLAGAAYGPAAVPRRWSQALRERAVIDALAEGLYDVYRSRTGRD</sequence>
<dbReference type="InterPro" id="IPR036705">
    <property type="entry name" value="Ribosyl_crysJ1_sf"/>
</dbReference>
<comment type="similarity">
    <text evidence="1">Belongs to the ADP-ribosylglycohydrolase family.</text>
</comment>
<dbReference type="Gene3D" id="1.10.4080.10">
    <property type="entry name" value="ADP-ribosylation/Crystallin J1"/>
    <property type="match status" value="1"/>
</dbReference>
<dbReference type="InterPro" id="IPR005502">
    <property type="entry name" value="Ribosyl_crysJ1"/>
</dbReference>
<dbReference type="Proteomes" id="UP001519289">
    <property type="component" value="Unassembled WGS sequence"/>
</dbReference>
<dbReference type="PANTHER" id="PTHR16222">
    <property type="entry name" value="ADP-RIBOSYLGLYCOHYDROLASE"/>
    <property type="match status" value="1"/>
</dbReference>
<dbReference type="EC" id="3.2.2.24" evidence="3"/>
<dbReference type="PANTHER" id="PTHR16222:SF24">
    <property type="entry name" value="ADP-RIBOSYLHYDROLASE ARH3"/>
    <property type="match status" value="1"/>
</dbReference>
<keyword evidence="4" id="KW-1185">Reference proteome</keyword>
<evidence type="ECO:0000313" key="3">
    <source>
        <dbReference type="EMBL" id="MBP2017668.1"/>
    </source>
</evidence>